<reference evidence="5 6" key="1">
    <citation type="journal article" date="2019" name="Int. J. Syst. Evol. Microbiol.">
        <title>Limnobaculum parvum gen. nov., sp. nov., isolated from a freshwater lake.</title>
        <authorList>
            <person name="Baek C."/>
            <person name="Shin S.K."/>
            <person name="Yi H."/>
        </authorList>
    </citation>
    <scope>NUCLEOTIDE SEQUENCE [LARGE SCALE GENOMIC DNA]</scope>
    <source>
        <strain evidence="5 6">HYN0051</strain>
    </source>
</reference>
<evidence type="ECO:0000256" key="2">
    <source>
        <dbReference type="ARBA" id="ARBA00011738"/>
    </source>
</evidence>
<dbReference type="PANTHER" id="PTHR11839">
    <property type="entry name" value="UDP/ADP-SUGAR PYROPHOSPHATASE"/>
    <property type="match status" value="1"/>
</dbReference>
<dbReference type="EMBL" id="CP029185">
    <property type="protein sequence ID" value="AWH88573.1"/>
    <property type="molecule type" value="Genomic_DNA"/>
</dbReference>
<evidence type="ECO:0000313" key="5">
    <source>
        <dbReference type="EMBL" id="AWH88573.1"/>
    </source>
</evidence>
<dbReference type="InterPro" id="IPR015797">
    <property type="entry name" value="NUDIX_hydrolase-like_dom_sf"/>
</dbReference>
<dbReference type="PANTHER" id="PTHR11839:SF12">
    <property type="entry name" value="ADP COMPOUNDS HYDROLASE NUDE"/>
    <property type="match status" value="1"/>
</dbReference>
<feature type="domain" description="Nudix hydrolase" evidence="4">
    <location>
        <begin position="45"/>
        <end position="172"/>
    </location>
</feature>
<dbReference type="RefSeq" id="WP_108900631.1">
    <property type="nucleotide sequence ID" value="NZ_CP029185.2"/>
</dbReference>
<accession>A0A2Y9TXW4</accession>
<dbReference type="GO" id="GO:0019144">
    <property type="term" value="F:ADP-sugar diphosphatase activity"/>
    <property type="evidence" value="ECO:0007669"/>
    <property type="project" value="TreeGrafter"/>
</dbReference>
<evidence type="ECO:0000256" key="1">
    <source>
        <dbReference type="ARBA" id="ARBA00001946"/>
    </source>
</evidence>
<dbReference type="GO" id="GO:0019693">
    <property type="term" value="P:ribose phosphate metabolic process"/>
    <property type="evidence" value="ECO:0007669"/>
    <property type="project" value="TreeGrafter"/>
</dbReference>
<name>A0A2Y9TXW4_9GAMM</name>
<evidence type="ECO:0000313" key="6">
    <source>
        <dbReference type="Proteomes" id="UP000244908"/>
    </source>
</evidence>
<dbReference type="PROSITE" id="PS00893">
    <property type="entry name" value="NUDIX_BOX"/>
    <property type="match status" value="1"/>
</dbReference>
<gene>
    <name evidence="5" type="ORF">HYN51_08390</name>
</gene>
<keyword evidence="3 5" id="KW-0378">Hydrolase</keyword>
<dbReference type="AlphaFoldDB" id="A0A2Y9TXW4"/>
<organism evidence="5 6">
    <name type="scientific">Limnobaculum parvum</name>
    <dbReference type="NCBI Taxonomy" id="2172103"/>
    <lineage>
        <taxon>Bacteria</taxon>
        <taxon>Pseudomonadati</taxon>
        <taxon>Pseudomonadota</taxon>
        <taxon>Gammaproteobacteria</taxon>
        <taxon>Enterobacterales</taxon>
        <taxon>Budviciaceae</taxon>
        <taxon>Limnobaculum</taxon>
    </lineage>
</organism>
<dbReference type="Gene3D" id="3.90.79.10">
    <property type="entry name" value="Nucleoside Triphosphate Pyrophosphohydrolase"/>
    <property type="match status" value="1"/>
</dbReference>
<dbReference type="GO" id="GO:0006753">
    <property type="term" value="P:nucleoside phosphate metabolic process"/>
    <property type="evidence" value="ECO:0007669"/>
    <property type="project" value="TreeGrafter"/>
</dbReference>
<dbReference type="KEGG" id="lpv:HYN51_08390"/>
<dbReference type="NCBIfam" id="NF008736">
    <property type="entry name" value="PRK11762.1"/>
    <property type="match status" value="1"/>
</dbReference>
<comment type="subunit">
    <text evidence="2">Homodimer.</text>
</comment>
<dbReference type="Proteomes" id="UP000244908">
    <property type="component" value="Chromosome"/>
</dbReference>
<dbReference type="InterPro" id="IPR020084">
    <property type="entry name" value="NUDIX_hydrolase_CS"/>
</dbReference>
<sequence>MSKVQQKPQILNVETIARSRMFRIQSVDLAFSNGENRVYERLLPEGRQAVMIVPVSGDNILLIREYAVAIEDYELGFPKGLVEPDEDVLVAANRELMEEIGYGAKKLTILSKLTLAPTYFASTMTIVLAEDLYVQKLEGDEPEPLTLVTWPQETMIDLLNEADFNEARNVSALFLAREYLQQRVES</sequence>
<dbReference type="OrthoDB" id="9806150at2"/>
<comment type="cofactor">
    <cofactor evidence="1">
        <name>Mg(2+)</name>
        <dbReference type="ChEBI" id="CHEBI:18420"/>
    </cofactor>
</comment>
<proteinExistence type="predicted"/>
<evidence type="ECO:0000256" key="3">
    <source>
        <dbReference type="ARBA" id="ARBA00022801"/>
    </source>
</evidence>
<keyword evidence="6" id="KW-1185">Reference proteome</keyword>
<dbReference type="GO" id="GO:0005829">
    <property type="term" value="C:cytosol"/>
    <property type="evidence" value="ECO:0007669"/>
    <property type="project" value="TreeGrafter"/>
</dbReference>
<evidence type="ECO:0000259" key="4">
    <source>
        <dbReference type="PROSITE" id="PS51462"/>
    </source>
</evidence>
<dbReference type="InterPro" id="IPR000086">
    <property type="entry name" value="NUDIX_hydrolase_dom"/>
</dbReference>
<dbReference type="SUPFAM" id="SSF55811">
    <property type="entry name" value="Nudix"/>
    <property type="match status" value="1"/>
</dbReference>
<dbReference type="Pfam" id="PF00293">
    <property type="entry name" value="NUDIX"/>
    <property type="match status" value="1"/>
</dbReference>
<dbReference type="PROSITE" id="PS51462">
    <property type="entry name" value="NUDIX"/>
    <property type="match status" value="1"/>
</dbReference>
<protein>
    <submittedName>
        <fullName evidence="5">ADP compounds hydrolase NudE</fullName>
    </submittedName>
</protein>
<dbReference type="FunFam" id="3.90.79.10:FF:000006">
    <property type="entry name" value="ADP compounds hydrolase NudE"/>
    <property type="match status" value="1"/>
</dbReference>